<evidence type="ECO:0000313" key="2">
    <source>
        <dbReference type="Proteomes" id="UP000031737"/>
    </source>
</evidence>
<accession>A0A061IUC3</accession>
<dbReference type="VEuPathDB" id="TriTrypDB:TRSC58_06708"/>
<dbReference type="Proteomes" id="UP000031737">
    <property type="component" value="Unassembled WGS sequence"/>
</dbReference>
<comment type="caution">
    <text evidence="1">The sequence shown here is derived from an EMBL/GenBank/DDBJ whole genome shotgun (WGS) entry which is preliminary data.</text>
</comment>
<dbReference type="EMBL" id="AUPL01006708">
    <property type="protein sequence ID" value="ESL05635.1"/>
    <property type="molecule type" value="Genomic_DNA"/>
</dbReference>
<dbReference type="AlphaFoldDB" id="A0A061IUC3"/>
<evidence type="ECO:0000313" key="1">
    <source>
        <dbReference type="EMBL" id="ESL05635.1"/>
    </source>
</evidence>
<name>A0A061IUC3_TRYRA</name>
<keyword evidence="2" id="KW-1185">Reference proteome</keyword>
<proteinExistence type="predicted"/>
<reference evidence="1 2" key="1">
    <citation type="submission" date="2013-07" db="EMBL/GenBank/DDBJ databases">
        <authorList>
            <person name="Stoco P.H."/>
            <person name="Wagner G."/>
            <person name="Gerber A."/>
            <person name="Zaha A."/>
            <person name="Thompson C."/>
            <person name="Bartholomeu D.C."/>
            <person name="Luckemeyer D.D."/>
            <person name="Bahia D."/>
            <person name="Loreto E."/>
            <person name="Prestes E.B."/>
            <person name="Lima F.M."/>
            <person name="Rodrigues-Luiz G."/>
            <person name="Vallejo G.A."/>
            <person name="Filho J.F."/>
            <person name="Monteiro K.M."/>
            <person name="Tyler K.M."/>
            <person name="de Almeida L.G."/>
            <person name="Ortiz M.F."/>
            <person name="Siervo M.A."/>
            <person name="de Moraes M.H."/>
            <person name="Cunha O.L."/>
            <person name="Mendonca-Neto R."/>
            <person name="Silva R."/>
            <person name="Teixeira S.M."/>
            <person name="Murta S.M."/>
            <person name="Sincero T.C."/>
            <person name="Mendes T.A."/>
            <person name="Urmenyi T.P."/>
            <person name="Silva V.G."/>
            <person name="da Rocha W.D."/>
            <person name="Andersson B."/>
            <person name="Romanha A.J."/>
            <person name="Steindel M."/>
            <person name="de Vasconcelos A.T."/>
            <person name="Grisard E.C."/>
        </authorList>
    </citation>
    <scope>NUCLEOTIDE SEQUENCE [LARGE SCALE GENOMIC DNA]</scope>
    <source>
        <strain evidence="1 2">SC58</strain>
    </source>
</reference>
<sequence>MIGCSLPPSQITRAVTGLAQAGEVGAKKAPWTISTTEILCARMHSWQSALECYGFFRKRHLPIADEAVMSLLLRLKAAVKGTSLNTSTTLDVLRPSPYSEFNAARSQVHGEKNLSLNFSSPNDDDVSRRPPSPLAFLLHSTQHQPTLRPLYYRLRFITCDMVPSAVEASVTVGSAHCGLSPPQSPQALFSGLLPILSAPCAVVNLSLRHNLRKRRWVELLRTISNLSAYALLEPYTRELRKVRVRSDTTSVLDVIGHDACYKACVYPPSLLPLMDELLLRWEAYWSALKATTEAQRLLSGVLQSTPLSLDLAAPLENGASLGGSLATHDEACMEHNLDEGAGNPLLMFPALEKSSLEVLHLAALTAVYREYTDKDELQEEVEIFHRLMEATTRVADFSVCQRVRQDWTTAYEAKVPAWQGRRMLPSIATEQLLLTRMLLRAPFCVAVLQVLDEWPRLSHEQGCISAGEDETNDSSFCDAMAAPLRCPEVVFALATRLSPLDFLEEVVNKRLLSSKVSLQGAVRKVVGAALLRGNLYDAAEEFWMQQAHLELALLCNLEGPQPLCDNLVLLLQDYLSQQFSLREKMQFVSNLLSMGEGTYAVVVESVCILDEEEASGPKGAVTSHTSGLSLLVQLMDSWITEDHRLGDAAVLLRHIIQVLDKDRSECLEDHLDESERRSHSSLHPQKTTQEVILTFTKAVARVGFHANDAATRKRAETDTALQWLRLLSEIPSALCDEQTLVVWLFWTMRALIQWEEEESSTSSLASAAVATVATERVMAAVRNLGVSLERCEEDAVLPPMLLNWLTSCTGMSWGDAIAWIAKHAGVEASQRRRFLFIRLPLGHAAFDDFTDASSRRKLLLSVERELQREASRPSGSPWRDLPHGDEYLERGQELFKIIRRTLLRVWQSRALSSCILGAMNSTSTDALSSVASAHTSFYAKPGLLHKRGEARGDVVLRSLQGILCNLCEETSPTQDTTTNQET</sequence>
<protein>
    <submittedName>
        <fullName evidence="1">Uncharacterized protein</fullName>
    </submittedName>
</protein>
<organism evidence="1 2">
    <name type="scientific">Trypanosoma rangeli SC58</name>
    <dbReference type="NCBI Taxonomy" id="429131"/>
    <lineage>
        <taxon>Eukaryota</taxon>
        <taxon>Discoba</taxon>
        <taxon>Euglenozoa</taxon>
        <taxon>Kinetoplastea</taxon>
        <taxon>Metakinetoplastina</taxon>
        <taxon>Trypanosomatida</taxon>
        <taxon>Trypanosomatidae</taxon>
        <taxon>Trypanosoma</taxon>
        <taxon>Herpetosoma</taxon>
    </lineage>
</organism>
<gene>
    <name evidence="1" type="ORF">TRSC58_06708</name>
</gene>
<dbReference type="OrthoDB" id="240764at2759"/>